<organism evidence="1 2">
    <name type="scientific">Anaplasma ovis str. Haibei</name>
    <dbReference type="NCBI Taxonomy" id="1248439"/>
    <lineage>
        <taxon>Bacteria</taxon>
        <taxon>Pseudomonadati</taxon>
        <taxon>Pseudomonadota</taxon>
        <taxon>Alphaproteobacteria</taxon>
        <taxon>Rickettsiales</taxon>
        <taxon>Anaplasmataceae</taxon>
        <taxon>Anaplasma</taxon>
    </lineage>
</organism>
<evidence type="ECO:0008006" key="3">
    <source>
        <dbReference type="Google" id="ProtNLM"/>
    </source>
</evidence>
<sequence length="94" mass="10267">MTGIKKFIIPCEFGGKIAPFAIYIGEPRPDSHPVQHQNTWLSKERGGSVPEKVRNSLEKLHELAKKNGICFADLCVYALSVASRNKPNSDSGAA</sequence>
<proteinExistence type="predicted"/>
<reference evidence="1 2" key="2">
    <citation type="journal article" date="2019" name="BMC Genomics">
        <title>The Anaplasma ovis genome reveals a high proportion of pseudogenes.</title>
        <authorList>
            <person name="Liu Z."/>
            <person name="Peasley A.M."/>
            <person name="Yang J."/>
            <person name="Li Y."/>
            <person name="Guan G."/>
            <person name="Luo J."/>
            <person name="Yin H."/>
            <person name="Brayton K.A."/>
        </authorList>
    </citation>
    <scope>NUCLEOTIDE SEQUENCE [LARGE SCALE GENOMIC DNA]</scope>
    <source>
        <strain evidence="1 2">Haibei</strain>
    </source>
</reference>
<dbReference type="AlphaFoldDB" id="A0A2Z2L7U3"/>
<evidence type="ECO:0000313" key="2">
    <source>
        <dbReference type="Proteomes" id="UP000259762"/>
    </source>
</evidence>
<protein>
    <recommendedName>
        <fullName evidence="3">DUF2610 domain-containing protein</fullName>
    </recommendedName>
</protein>
<evidence type="ECO:0000313" key="1">
    <source>
        <dbReference type="EMBL" id="ASI47597.1"/>
    </source>
</evidence>
<dbReference type="EMBL" id="CP015994">
    <property type="protein sequence ID" value="ASI47597.1"/>
    <property type="molecule type" value="Genomic_DNA"/>
</dbReference>
<dbReference type="InterPro" id="IPR021277">
    <property type="entry name" value="DUF2610"/>
</dbReference>
<accession>A0A2Z2L7U3</accession>
<keyword evidence="2" id="KW-1185">Reference proteome</keyword>
<gene>
    <name evidence="1" type="ORF">AOV_01640</name>
</gene>
<reference evidence="2" key="1">
    <citation type="submission" date="2018-06" db="EMBL/GenBank/DDBJ databases">
        <title>The Anaplasma ovis genome reveals a high proportion of pseudogenes.</title>
        <authorList>
            <person name="Liu Z."/>
            <person name="Peasley A.M."/>
            <person name="Yang J."/>
            <person name="Li Y."/>
            <person name="Guan G."/>
            <person name="Luo J."/>
            <person name="Yin H."/>
            <person name="Brayton K.A."/>
        </authorList>
    </citation>
    <scope>NUCLEOTIDE SEQUENCE [LARGE SCALE GENOMIC DNA]</scope>
    <source>
        <strain evidence="2">Haibei</strain>
    </source>
</reference>
<dbReference type="OrthoDB" id="7165659at2"/>
<dbReference type="Proteomes" id="UP000259762">
    <property type="component" value="Chromosome"/>
</dbReference>
<dbReference type="KEGG" id="aoh:AOV_01640"/>
<dbReference type="Pfam" id="PF11020">
    <property type="entry name" value="DUF2610"/>
    <property type="match status" value="1"/>
</dbReference>
<name>A0A2Z2L7U3_9RICK</name>
<dbReference type="RefSeq" id="WP_075138876.1">
    <property type="nucleotide sequence ID" value="NZ_CP015994.1"/>
</dbReference>